<comment type="subcellular location">
    <subcellularLocation>
        <location evidence="1">Secreted</location>
    </subcellularLocation>
</comment>
<dbReference type="RefSeq" id="XP_056034968.1">
    <property type="nucleotide sequence ID" value="XM_056179479.1"/>
</dbReference>
<evidence type="ECO:0000256" key="6">
    <source>
        <dbReference type="ARBA" id="ARBA00023295"/>
    </source>
</evidence>
<gene>
    <name evidence="13" type="primary">exg1</name>
    <name evidence="13" type="ORF">SOMG_00685</name>
</gene>
<dbReference type="PROSITE" id="PS00659">
    <property type="entry name" value="GLYCOSYL_HYDROL_F5"/>
    <property type="match status" value="1"/>
</dbReference>
<dbReference type="PANTHER" id="PTHR31297:SF1">
    <property type="entry name" value="GLUCAN 1,3-BETA-GLUCOSIDASE I_II-RELATED"/>
    <property type="match status" value="1"/>
</dbReference>
<keyword evidence="4 11" id="KW-0732">Signal</keyword>
<reference evidence="13 14" key="1">
    <citation type="journal article" date="2023" name="G3 (Bethesda)">
        <title>A high-quality reference genome for the fission yeast Schizosaccharomyces osmophilus.</title>
        <authorList>
            <person name="Jia G.S."/>
            <person name="Zhang W.C."/>
            <person name="Liang Y."/>
            <person name="Liu X.H."/>
            <person name="Rhind N."/>
            <person name="Pidoux A."/>
            <person name="Brysch-Herzberg M."/>
            <person name="Du L.L."/>
        </authorList>
    </citation>
    <scope>NUCLEOTIDE SEQUENCE [LARGE SCALE GENOMIC DNA]</scope>
    <source>
        <strain evidence="13 14">CBS 15793</strain>
    </source>
</reference>
<feature type="chain" id="PRO_5042184290" description="glucan 1,3-beta-glucosidase" evidence="11">
    <location>
        <begin position="24"/>
        <end position="406"/>
    </location>
</feature>
<dbReference type="GO" id="GO:0005576">
    <property type="term" value="C:extracellular region"/>
    <property type="evidence" value="ECO:0007669"/>
    <property type="project" value="UniProtKB-SubCell"/>
</dbReference>
<dbReference type="Gene3D" id="3.20.20.80">
    <property type="entry name" value="Glycosidases"/>
    <property type="match status" value="1"/>
</dbReference>
<dbReference type="GO" id="GO:0009251">
    <property type="term" value="P:glucan catabolic process"/>
    <property type="evidence" value="ECO:0007669"/>
    <property type="project" value="TreeGrafter"/>
</dbReference>
<dbReference type="InterPro" id="IPR001547">
    <property type="entry name" value="Glyco_hydro_5"/>
</dbReference>
<evidence type="ECO:0000313" key="14">
    <source>
        <dbReference type="Proteomes" id="UP001212411"/>
    </source>
</evidence>
<evidence type="ECO:0000256" key="10">
    <source>
        <dbReference type="RuleBase" id="RU361153"/>
    </source>
</evidence>
<evidence type="ECO:0000256" key="3">
    <source>
        <dbReference type="ARBA" id="ARBA00022525"/>
    </source>
</evidence>
<dbReference type="SUPFAM" id="SSF51445">
    <property type="entry name" value="(Trans)glycosidases"/>
    <property type="match status" value="1"/>
</dbReference>
<dbReference type="GeneID" id="80874168"/>
<dbReference type="Proteomes" id="UP001212411">
    <property type="component" value="Chromosome 1"/>
</dbReference>
<dbReference type="EMBL" id="CP115611">
    <property type="protein sequence ID" value="WBW70725.1"/>
    <property type="molecule type" value="Genomic_DNA"/>
</dbReference>
<dbReference type="InterPro" id="IPR050386">
    <property type="entry name" value="Glycosyl_hydrolase_5"/>
</dbReference>
<evidence type="ECO:0000256" key="2">
    <source>
        <dbReference type="ARBA" id="ARBA00005641"/>
    </source>
</evidence>
<dbReference type="InterPro" id="IPR018087">
    <property type="entry name" value="Glyco_hydro_5_CS"/>
</dbReference>
<dbReference type="EC" id="3.2.1.58" evidence="9"/>
<evidence type="ECO:0000256" key="9">
    <source>
        <dbReference type="ARBA" id="ARBA00038929"/>
    </source>
</evidence>
<evidence type="ECO:0000256" key="4">
    <source>
        <dbReference type="ARBA" id="ARBA00022729"/>
    </source>
</evidence>
<organism evidence="13 14">
    <name type="scientific">Schizosaccharomyces osmophilus</name>
    <dbReference type="NCBI Taxonomy" id="2545709"/>
    <lineage>
        <taxon>Eukaryota</taxon>
        <taxon>Fungi</taxon>
        <taxon>Dikarya</taxon>
        <taxon>Ascomycota</taxon>
        <taxon>Taphrinomycotina</taxon>
        <taxon>Schizosaccharomycetes</taxon>
        <taxon>Schizosaccharomycetales</taxon>
        <taxon>Schizosaccharomycetaceae</taxon>
        <taxon>Schizosaccharomyces</taxon>
    </lineage>
</organism>
<evidence type="ECO:0000256" key="1">
    <source>
        <dbReference type="ARBA" id="ARBA00004613"/>
    </source>
</evidence>
<evidence type="ECO:0000256" key="11">
    <source>
        <dbReference type="SAM" id="SignalP"/>
    </source>
</evidence>
<protein>
    <recommendedName>
        <fullName evidence="9">glucan 1,3-beta-glucosidase</fullName>
        <ecNumber evidence="9">3.2.1.58</ecNumber>
    </recommendedName>
</protein>
<keyword evidence="14" id="KW-1185">Reference proteome</keyword>
<keyword evidence="7" id="KW-0961">Cell wall biogenesis/degradation</keyword>
<evidence type="ECO:0000256" key="8">
    <source>
        <dbReference type="ARBA" id="ARBA00036824"/>
    </source>
</evidence>
<evidence type="ECO:0000313" key="13">
    <source>
        <dbReference type="EMBL" id="WBW70725.1"/>
    </source>
</evidence>
<keyword evidence="3" id="KW-0964">Secreted</keyword>
<name>A0AAE9W5W6_9SCHI</name>
<evidence type="ECO:0000256" key="7">
    <source>
        <dbReference type="ARBA" id="ARBA00023316"/>
    </source>
</evidence>
<keyword evidence="6 10" id="KW-0326">Glycosidase</keyword>
<dbReference type="GO" id="GO:0071555">
    <property type="term" value="P:cell wall organization"/>
    <property type="evidence" value="ECO:0007669"/>
    <property type="project" value="UniProtKB-KW"/>
</dbReference>
<accession>A0AAE9W5W6</accession>
<evidence type="ECO:0000259" key="12">
    <source>
        <dbReference type="Pfam" id="PF00150"/>
    </source>
</evidence>
<dbReference type="AlphaFoldDB" id="A0AAE9W5W6"/>
<dbReference type="PANTHER" id="PTHR31297">
    <property type="entry name" value="GLUCAN ENDO-1,6-BETA-GLUCOSIDASE B"/>
    <property type="match status" value="1"/>
</dbReference>
<comment type="catalytic activity">
    <reaction evidence="8">
        <text>Successive hydrolysis of beta-D-glucose units from the non-reducing ends of (1-&gt;3)-beta-D-glucans, releasing alpha-glucose.</text>
        <dbReference type="EC" id="3.2.1.58"/>
    </reaction>
</comment>
<dbReference type="GO" id="GO:0004338">
    <property type="term" value="F:glucan exo-1,3-beta-glucosidase activity"/>
    <property type="evidence" value="ECO:0007669"/>
    <property type="project" value="UniProtKB-EC"/>
</dbReference>
<dbReference type="GO" id="GO:0009986">
    <property type="term" value="C:cell surface"/>
    <property type="evidence" value="ECO:0007669"/>
    <property type="project" value="TreeGrafter"/>
</dbReference>
<proteinExistence type="inferred from homology"/>
<dbReference type="KEGG" id="som:SOMG_00685"/>
<evidence type="ECO:0000256" key="5">
    <source>
        <dbReference type="ARBA" id="ARBA00022801"/>
    </source>
</evidence>
<feature type="domain" description="Glycoside hydrolase family 5" evidence="12">
    <location>
        <begin position="86"/>
        <end position="320"/>
    </location>
</feature>
<feature type="signal peptide" evidence="11">
    <location>
        <begin position="1"/>
        <end position="23"/>
    </location>
</feature>
<sequence length="406" mass="45978">MSLFNSMVSFLFAAFFLLHSVSAFVIKRNNPVFDYTTEKIRGVNIGGWLLIENWLNADLFSQFNGMNNGPTDEWGFCETLGKSEAYNQLSKHWSTFFTADEFARIASWGINAVRIPIGYWAFDAENDEPYVQGQEYWLDQAIEWSRNNNMKVWVDLHGAPGSQNGFENSGKTGSIDWQNDGNINRTLQIMSYVVNKYTQDAYKDVVIGIETVNEPLGSALNMDELKEYDLQVYNMISGKSNSVATVVHDAYVDLSEWTYGAISGNMYNLVMDIHRYQLYQSNECSLTYNDHLNSVCDLGDQIEKNPFITITGEWSSTLADCTLWNASESGSAFTGGNSGDISTWTDQYKNAIRLYVETQLDQFERGGGWFYWTAKSGGATWDMGILIDNGIFPQPFTDRKFAPYCS</sequence>
<dbReference type="InterPro" id="IPR017853">
    <property type="entry name" value="GH"/>
</dbReference>
<keyword evidence="5 10" id="KW-0378">Hydrolase</keyword>
<comment type="similarity">
    <text evidence="2 10">Belongs to the glycosyl hydrolase 5 (cellulase A) family.</text>
</comment>
<dbReference type="Pfam" id="PF00150">
    <property type="entry name" value="Cellulase"/>
    <property type="match status" value="1"/>
</dbReference>